<dbReference type="AlphaFoldDB" id="A0A2N9EDC6"/>
<reference evidence="1" key="1">
    <citation type="submission" date="2018-02" db="EMBL/GenBank/DDBJ databases">
        <authorList>
            <person name="Cohen D.B."/>
            <person name="Kent A.D."/>
        </authorList>
    </citation>
    <scope>NUCLEOTIDE SEQUENCE</scope>
</reference>
<proteinExistence type="predicted"/>
<sequence>MSSKTTLDKVRSKTMLGEVLAELGFVNGHGAASVVACNLARGQLVELCRE</sequence>
<evidence type="ECO:0000313" key="1">
    <source>
        <dbReference type="EMBL" id="SPC72559.1"/>
    </source>
</evidence>
<organism evidence="1">
    <name type="scientific">Fagus sylvatica</name>
    <name type="common">Beechnut</name>
    <dbReference type="NCBI Taxonomy" id="28930"/>
    <lineage>
        <taxon>Eukaryota</taxon>
        <taxon>Viridiplantae</taxon>
        <taxon>Streptophyta</taxon>
        <taxon>Embryophyta</taxon>
        <taxon>Tracheophyta</taxon>
        <taxon>Spermatophyta</taxon>
        <taxon>Magnoliopsida</taxon>
        <taxon>eudicotyledons</taxon>
        <taxon>Gunneridae</taxon>
        <taxon>Pentapetalae</taxon>
        <taxon>rosids</taxon>
        <taxon>fabids</taxon>
        <taxon>Fagales</taxon>
        <taxon>Fagaceae</taxon>
        <taxon>Fagus</taxon>
    </lineage>
</organism>
<accession>A0A2N9EDC6</accession>
<name>A0A2N9EDC6_FAGSY</name>
<gene>
    <name evidence="1" type="ORF">FSB_LOCUS441</name>
</gene>
<dbReference type="EMBL" id="OIVN01000013">
    <property type="protein sequence ID" value="SPC72559.1"/>
    <property type="molecule type" value="Genomic_DNA"/>
</dbReference>
<protein>
    <submittedName>
        <fullName evidence="1">Uncharacterized protein</fullName>
    </submittedName>
</protein>